<dbReference type="EMBL" id="FOQG01000021">
    <property type="protein sequence ID" value="SFJ21905.1"/>
    <property type="molecule type" value="Genomic_DNA"/>
</dbReference>
<organism evidence="1 2">
    <name type="scientific">Nocardioides psychrotolerans</name>
    <dbReference type="NCBI Taxonomy" id="1005945"/>
    <lineage>
        <taxon>Bacteria</taxon>
        <taxon>Bacillati</taxon>
        <taxon>Actinomycetota</taxon>
        <taxon>Actinomycetes</taxon>
        <taxon>Propionibacteriales</taxon>
        <taxon>Nocardioidaceae</taxon>
        <taxon>Nocardioides</taxon>
    </lineage>
</organism>
<gene>
    <name evidence="1" type="ORF">SAMN05216561_12115</name>
</gene>
<accession>A0A1I3PK62</accession>
<reference evidence="1 2" key="1">
    <citation type="submission" date="2016-10" db="EMBL/GenBank/DDBJ databases">
        <authorList>
            <person name="de Groot N.N."/>
        </authorList>
    </citation>
    <scope>NUCLEOTIDE SEQUENCE [LARGE SCALE GENOMIC DNA]</scope>
    <source>
        <strain evidence="1 2">CGMCC 1.11156</strain>
    </source>
</reference>
<sequence>MDKLSELLRDQDGVVARRQALGLGLKQHDLERMLRRRELATVHPGVYVEHTGPLTWKQRAWAAVLHAGPGAALSHTSAIRIAEGPGRRHADDRDIEVAVDADRRVAPADGVRVHRLRGVTDRALTNLSPPRVRYDDAVLDVALDAPTRLDTVAVLADACGGRRTTAQRLLRTARSRSRLTDRTWLIGVLEDVAEGTCSVLEHGYLDRVLRPHGLPEGLRQVRRTHGGTTTYSDVEHDGLVVELDGLLFHDSTHARDLDLGRDLGAAVDGVETLRIGYGQVFRDACATAAAVGAVLQRRGWAGQPTRCADCRHT</sequence>
<protein>
    <submittedName>
        <fullName evidence="1">Transcriptional regulator, AbiEi antitoxin, Type IV TA system</fullName>
    </submittedName>
</protein>
<dbReference type="RefSeq" id="WP_143099843.1">
    <property type="nucleotide sequence ID" value="NZ_BKAF01000027.1"/>
</dbReference>
<dbReference type="OrthoDB" id="5146042at2"/>
<dbReference type="Proteomes" id="UP000198649">
    <property type="component" value="Unassembled WGS sequence"/>
</dbReference>
<dbReference type="AlphaFoldDB" id="A0A1I3PK62"/>
<evidence type="ECO:0000313" key="1">
    <source>
        <dbReference type="EMBL" id="SFJ21905.1"/>
    </source>
</evidence>
<evidence type="ECO:0000313" key="2">
    <source>
        <dbReference type="Proteomes" id="UP000198649"/>
    </source>
</evidence>
<dbReference type="STRING" id="1005945.SAMN05216561_12115"/>
<name>A0A1I3PK62_9ACTN</name>
<keyword evidence="2" id="KW-1185">Reference proteome</keyword>
<proteinExistence type="predicted"/>